<reference evidence="2 3" key="2">
    <citation type="journal article" date="2011" name="Stand. Genomic Sci.">
        <title>Complete genome sequence of Paludibacter propionicigenes type strain (WB4).</title>
        <authorList>
            <person name="Gronow S."/>
            <person name="Munk C."/>
            <person name="Lapidus A."/>
            <person name="Nolan M."/>
            <person name="Lucas S."/>
            <person name="Hammon N."/>
            <person name="Deshpande S."/>
            <person name="Cheng J.F."/>
            <person name="Tapia R."/>
            <person name="Han C."/>
            <person name="Goodwin L."/>
            <person name="Pitluck S."/>
            <person name="Liolios K."/>
            <person name="Ivanova N."/>
            <person name="Mavromatis K."/>
            <person name="Mikhailova N."/>
            <person name="Pati A."/>
            <person name="Chen A."/>
            <person name="Palaniappan K."/>
            <person name="Land M."/>
            <person name="Hauser L."/>
            <person name="Chang Y.J."/>
            <person name="Jeffries C.D."/>
            <person name="Brambilla E."/>
            <person name="Rohde M."/>
            <person name="Goker M."/>
            <person name="Detter J.C."/>
            <person name="Woyke T."/>
            <person name="Bristow J."/>
            <person name="Eisen J.A."/>
            <person name="Markowitz V."/>
            <person name="Hugenholtz P."/>
            <person name="Kyrpides N.C."/>
            <person name="Klenk H.P."/>
        </authorList>
    </citation>
    <scope>NUCLEOTIDE SEQUENCE [LARGE SCALE GENOMIC DNA]</scope>
    <source>
        <strain evidence="3">DSM 17365 / JCM 13257 / WB4</strain>
    </source>
</reference>
<dbReference type="InterPro" id="IPR017035">
    <property type="entry name" value="UCP035009_HsdR_All3000-type"/>
</dbReference>
<organism evidence="2 3">
    <name type="scientific">Paludibacter propionicigenes (strain DSM 17365 / JCM 13257 / WB4)</name>
    <dbReference type="NCBI Taxonomy" id="694427"/>
    <lineage>
        <taxon>Bacteria</taxon>
        <taxon>Pseudomonadati</taxon>
        <taxon>Bacteroidota</taxon>
        <taxon>Bacteroidia</taxon>
        <taxon>Bacteroidales</taxon>
        <taxon>Paludibacteraceae</taxon>
        <taxon>Paludibacter</taxon>
    </lineage>
</organism>
<evidence type="ECO:0000313" key="2">
    <source>
        <dbReference type="EMBL" id="ADQ80939.1"/>
    </source>
</evidence>
<name>E4T895_PALPW</name>
<evidence type="ECO:0000259" key="1">
    <source>
        <dbReference type="Pfam" id="PF04313"/>
    </source>
</evidence>
<dbReference type="KEGG" id="ppn:Palpr_2810"/>
<protein>
    <recommendedName>
        <fullName evidence="1">Restriction endonuclease type I HsdR N-terminal domain-containing protein</fullName>
    </recommendedName>
</protein>
<dbReference type="eggNOG" id="COG4748">
    <property type="taxonomic scope" value="Bacteria"/>
</dbReference>
<feature type="domain" description="Restriction endonuclease type I HsdR N-terminal" evidence="1">
    <location>
        <begin position="48"/>
        <end position="125"/>
    </location>
</feature>
<sequence>MDFKDQIKQLGERVVRLKDQIQTEEATKNAFIMPFIQALGYDVFNPLEVVPEFTADLGIKKGEKVDYAIMKEGQPIILIECKWWGENLDVHNSQLFRYFHTTKSKFGLLTNGIQFRFYTDLMEANKMDEKPFLEFDFTNMKEQVVFELKKFHKSYFDLNSIVSSASELKYSNEIKRILTNEISEPTPNFVKFFVSQVYAGKATEKVMTQFTEIVKRSLNQFISDIISDRLKSALEKENVKDAEQVKLVEEQAKEEDNKIITTDEEMEGFYIVKSILRTKIDGNRIFFRDFQNFFSVLLDDTIRQTVCRLWFNDEKKYIGFIDENKKDMKFEITRLDDIYNYSEQIIKAAERLIKGDKSKNEKQLTKDLN</sequence>
<dbReference type="HOGENOM" id="CLU_045501_0_0_10"/>
<proteinExistence type="predicted"/>
<dbReference type="Pfam" id="PF04313">
    <property type="entry name" value="HSDR_N"/>
    <property type="match status" value="1"/>
</dbReference>
<dbReference type="EMBL" id="CP002345">
    <property type="protein sequence ID" value="ADQ80939.1"/>
    <property type="molecule type" value="Genomic_DNA"/>
</dbReference>
<dbReference type="GO" id="GO:0009035">
    <property type="term" value="F:type I site-specific deoxyribonuclease activity"/>
    <property type="evidence" value="ECO:0007669"/>
    <property type="project" value="UniProtKB-EC"/>
</dbReference>
<dbReference type="PIRSF" id="PIRSF035009">
    <property type="entry name" value="UCP035009_HSDR_N"/>
    <property type="match status" value="1"/>
</dbReference>
<dbReference type="AlphaFoldDB" id="E4T895"/>
<accession>E4T895</accession>
<dbReference type="OrthoDB" id="9148007at2"/>
<dbReference type="GO" id="GO:0003677">
    <property type="term" value="F:DNA binding"/>
    <property type="evidence" value="ECO:0007669"/>
    <property type="project" value="UniProtKB-KW"/>
</dbReference>
<dbReference type="RefSeq" id="WP_013446308.1">
    <property type="nucleotide sequence ID" value="NC_014734.1"/>
</dbReference>
<dbReference type="Proteomes" id="UP000008718">
    <property type="component" value="Chromosome"/>
</dbReference>
<dbReference type="GO" id="GO:0005524">
    <property type="term" value="F:ATP binding"/>
    <property type="evidence" value="ECO:0007669"/>
    <property type="project" value="UniProtKB-KW"/>
</dbReference>
<keyword evidence="3" id="KW-1185">Reference proteome</keyword>
<evidence type="ECO:0000313" key="3">
    <source>
        <dbReference type="Proteomes" id="UP000008718"/>
    </source>
</evidence>
<dbReference type="Gene3D" id="3.90.1570.30">
    <property type="match status" value="1"/>
</dbReference>
<reference key="1">
    <citation type="submission" date="2010-11" db="EMBL/GenBank/DDBJ databases">
        <title>The complete genome of Paludibacter propionicigenes DSM 17365.</title>
        <authorList>
            <consortium name="US DOE Joint Genome Institute (JGI-PGF)"/>
            <person name="Lucas S."/>
            <person name="Copeland A."/>
            <person name="Lapidus A."/>
            <person name="Bruce D."/>
            <person name="Goodwin L."/>
            <person name="Pitluck S."/>
            <person name="Kyrpides N."/>
            <person name="Mavromatis K."/>
            <person name="Ivanova N."/>
            <person name="Munk A.C."/>
            <person name="Brettin T."/>
            <person name="Detter J.C."/>
            <person name="Han C."/>
            <person name="Tapia R."/>
            <person name="Land M."/>
            <person name="Hauser L."/>
            <person name="Markowitz V."/>
            <person name="Cheng J.-F."/>
            <person name="Hugenholtz P."/>
            <person name="Woyke T."/>
            <person name="Wu D."/>
            <person name="Gronow S."/>
            <person name="Wellnitz S."/>
            <person name="Brambilla E."/>
            <person name="Klenk H.-P."/>
            <person name="Eisen J.A."/>
        </authorList>
    </citation>
    <scope>NUCLEOTIDE SEQUENCE</scope>
    <source>
        <strain>WB4</strain>
    </source>
</reference>
<gene>
    <name evidence="2" type="ordered locus">Palpr_2810</name>
</gene>
<dbReference type="GO" id="GO:0009307">
    <property type="term" value="P:DNA restriction-modification system"/>
    <property type="evidence" value="ECO:0007669"/>
    <property type="project" value="UniProtKB-KW"/>
</dbReference>
<dbReference type="InterPro" id="IPR007409">
    <property type="entry name" value="Restrct_endonuc_type1_HsdR_N"/>
</dbReference>